<organism evidence="6 7">
    <name type="scientific">Roseivivax halodurans JCM 10272</name>
    <dbReference type="NCBI Taxonomy" id="1449350"/>
    <lineage>
        <taxon>Bacteria</taxon>
        <taxon>Pseudomonadati</taxon>
        <taxon>Pseudomonadota</taxon>
        <taxon>Alphaproteobacteria</taxon>
        <taxon>Rhodobacterales</taxon>
        <taxon>Roseobacteraceae</taxon>
        <taxon>Roseivivax</taxon>
    </lineage>
</organism>
<dbReference type="InterPro" id="IPR036271">
    <property type="entry name" value="Tet_transcr_reg_TetR-rel_C_sf"/>
</dbReference>
<evidence type="ECO:0000256" key="3">
    <source>
        <dbReference type="ARBA" id="ARBA00023163"/>
    </source>
</evidence>
<reference evidence="6 7" key="1">
    <citation type="submission" date="2014-01" db="EMBL/GenBank/DDBJ databases">
        <title>Roseivivax halodurans JCM 10272 Genome Sequencing.</title>
        <authorList>
            <person name="Lai Q."/>
            <person name="Li G."/>
            <person name="Shao Z."/>
        </authorList>
    </citation>
    <scope>NUCLEOTIDE SEQUENCE [LARGE SCALE GENOMIC DNA]</scope>
    <source>
        <strain evidence="6 7">JCM 10272</strain>
    </source>
</reference>
<feature type="DNA-binding region" description="H-T-H motif" evidence="4">
    <location>
        <begin position="43"/>
        <end position="62"/>
    </location>
</feature>
<dbReference type="SUPFAM" id="SSF46689">
    <property type="entry name" value="Homeodomain-like"/>
    <property type="match status" value="1"/>
</dbReference>
<dbReference type="PANTHER" id="PTHR30055:SF234">
    <property type="entry name" value="HTH-TYPE TRANSCRIPTIONAL REGULATOR BETI"/>
    <property type="match status" value="1"/>
</dbReference>
<evidence type="ECO:0000313" key="7">
    <source>
        <dbReference type="Proteomes" id="UP000022447"/>
    </source>
</evidence>
<keyword evidence="7" id="KW-1185">Reference proteome</keyword>
<dbReference type="PRINTS" id="PR00455">
    <property type="entry name" value="HTHTETR"/>
</dbReference>
<proteinExistence type="predicted"/>
<dbReference type="InterPro" id="IPR050109">
    <property type="entry name" value="HTH-type_TetR-like_transc_reg"/>
</dbReference>
<evidence type="ECO:0000256" key="2">
    <source>
        <dbReference type="ARBA" id="ARBA00023125"/>
    </source>
</evidence>
<dbReference type="InterPro" id="IPR039536">
    <property type="entry name" value="TetR_C_Proteobacteria"/>
</dbReference>
<dbReference type="STRING" id="1449350.OCH239_06915"/>
<dbReference type="AlphaFoldDB" id="X7ED39"/>
<dbReference type="RefSeq" id="WP_051489506.1">
    <property type="nucleotide sequence ID" value="NZ_JALZ01000018.1"/>
</dbReference>
<accession>X7ED39</accession>
<dbReference type="Proteomes" id="UP000022447">
    <property type="component" value="Unassembled WGS sequence"/>
</dbReference>
<evidence type="ECO:0000256" key="4">
    <source>
        <dbReference type="PROSITE-ProRule" id="PRU00335"/>
    </source>
</evidence>
<comment type="caution">
    <text evidence="6">The sequence shown here is derived from an EMBL/GenBank/DDBJ whole genome shotgun (WGS) entry which is preliminary data.</text>
</comment>
<dbReference type="PANTHER" id="PTHR30055">
    <property type="entry name" value="HTH-TYPE TRANSCRIPTIONAL REGULATOR RUTR"/>
    <property type="match status" value="1"/>
</dbReference>
<dbReference type="Pfam" id="PF00440">
    <property type="entry name" value="TetR_N"/>
    <property type="match status" value="1"/>
</dbReference>
<gene>
    <name evidence="6" type="ORF">OCH239_06915</name>
</gene>
<dbReference type="PROSITE" id="PS50977">
    <property type="entry name" value="HTH_TETR_2"/>
    <property type="match status" value="1"/>
</dbReference>
<dbReference type="SUPFAM" id="SSF48498">
    <property type="entry name" value="Tetracyclin repressor-like, C-terminal domain"/>
    <property type="match status" value="1"/>
</dbReference>
<dbReference type="InterPro" id="IPR009057">
    <property type="entry name" value="Homeodomain-like_sf"/>
</dbReference>
<evidence type="ECO:0000256" key="1">
    <source>
        <dbReference type="ARBA" id="ARBA00023015"/>
    </source>
</evidence>
<dbReference type="Pfam" id="PF14246">
    <property type="entry name" value="TetR_C_7"/>
    <property type="match status" value="1"/>
</dbReference>
<dbReference type="eggNOG" id="COG1309">
    <property type="taxonomic scope" value="Bacteria"/>
</dbReference>
<protein>
    <recommendedName>
        <fullName evidence="5">HTH tetR-type domain-containing protein</fullName>
    </recommendedName>
</protein>
<keyword evidence="2 4" id="KW-0238">DNA-binding</keyword>
<dbReference type="GO" id="GO:0003700">
    <property type="term" value="F:DNA-binding transcription factor activity"/>
    <property type="evidence" value="ECO:0007669"/>
    <property type="project" value="TreeGrafter"/>
</dbReference>
<dbReference type="GO" id="GO:0000976">
    <property type="term" value="F:transcription cis-regulatory region binding"/>
    <property type="evidence" value="ECO:0007669"/>
    <property type="project" value="TreeGrafter"/>
</dbReference>
<keyword evidence="3" id="KW-0804">Transcription</keyword>
<dbReference type="OrthoDB" id="9816431at2"/>
<name>X7ED39_9RHOB</name>
<dbReference type="EMBL" id="JALZ01000018">
    <property type="protein sequence ID" value="ETX13795.1"/>
    <property type="molecule type" value="Genomic_DNA"/>
</dbReference>
<sequence length="213" mass="23564">MDEQTDTPPRRGRPPVLAPQERRDLILDALQNVFDRTGMSGVTMAAVAREAGMSKRTLYAAFDDRAALLEAFTARQMERTVHELSPQEEALPLAQRLRILLAPSEATRSLALPFAILRTIIAEAPERPDMAERIFASGLPKVRAAIERELRRAAERGEAEVDDPARAAELLADMARPSPLDRLVEPDRDTDMARVEARFELGLSVFLRGIGAA</sequence>
<dbReference type="InterPro" id="IPR001647">
    <property type="entry name" value="HTH_TetR"/>
</dbReference>
<keyword evidence="1" id="KW-0805">Transcription regulation</keyword>
<evidence type="ECO:0000313" key="6">
    <source>
        <dbReference type="EMBL" id="ETX13795.1"/>
    </source>
</evidence>
<dbReference type="Gene3D" id="1.10.357.10">
    <property type="entry name" value="Tetracycline Repressor, domain 2"/>
    <property type="match status" value="1"/>
</dbReference>
<feature type="domain" description="HTH tetR-type" evidence="5">
    <location>
        <begin position="20"/>
        <end position="80"/>
    </location>
</feature>
<evidence type="ECO:0000259" key="5">
    <source>
        <dbReference type="PROSITE" id="PS50977"/>
    </source>
</evidence>